<keyword evidence="2" id="KW-0812">Transmembrane</keyword>
<keyword evidence="1" id="KW-0175">Coiled coil</keyword>
<evidence type="ECO:0008006" key="5">
    <source>
        <dbReference type="Google" id="ProtNLM"/>
    </source>
</evidence>
<name>A0A1G2CJL7_9BACT</name>
<comment type="caution">
    <text evidence="3">The sequence shown here is derived from an EMBL/GenBank/DDBJ whole genome shotgun (WGS) entry which is preliminary data.</text>
</comment>
<dbReference type="Proteomes" id="UP000178495">
    <property type="component" value="Unassembled WGS sequence"/>
</dbReference>
<dbReference type="InterPro" id="IPR010406">
    <property type="entry name" value="DUF1003"/>
</dbReference>
<reference evidence="3 4" key="1">
    <citation type="journal article" date="2016" name="Nat. Commun.">
        <title>Thousands of microbial genomes shed light on interconnected biogeochemical processes in an aquifer system.</title>
        <authorList>
            <person name="Anantharaman K."/>
            <person name="Brown C.T."/>
            <person name="Hug L.A."/>
            <person name="Sharon I."/>
            <person name="Castelle C.J."/>
            <person name="Probst A.J."/>
            <person name="Thomas B.C."/>
            <person name="Singh A."/>
            <person name="Wilkins M.J."/>
            <person name="Karaoz U."/>
            <person name="Brodie E.L."/>
            <person name="Williams K.H."/>
            <person name="Hubbard S.S."/>
            <person name="Banfield J.F."/>
        </authorList>
    </citation>
    <scope>NUCLEOTIDE SEQUENCE [LARGE SCALE GENOMIC DNA]</scope>
</reference>
<feature type="transmembrane region" description="Helical" evidence="2">
    <location>
        <begin position="73"/>
        <end position="97"/>
    </location>
</feature>
<dbReference type="PANTHER" id="PTHR41386:SF1">
    <property type="entry name" value="MEMBRANE PROTEIN"/>
    <property type="match status" value="1"/>
</dbReference>
<evidence type="ECO:0000313" key="4">
    <source>
        <dbReference type="Proteomes" id="UP000178495"/>
    </source>
</evidence>
<sequence length="149" mass="17284">MSPIPTLEELRSLRRPLQNTHLEHRERLTKLERLALLITKYVGSMGFFAVILVWTACWLIWNTSAPAELRFDPFPAFVLWLFISNFIQLFLLPLLLLGQNLEDRHAEIRARADLEVNRRAEQEIEAILARLEKQNELLAKLAGGGKDRK</sequence>
<organism evidence="3 4">
    <name type="scientific">Candidatus Liptonbacteria bacterium RIFCSPLOWO2_01_FULL_56_20</name>
    <dbReference type="NCBI Taxonomy" id="1798652"/>
    <lineage>
        <taxon>Bacteria</taxon>
        <taxon>Candidatus Liptoniibacteriota</taxon>
    </lineage>
</organism>
<feature type="transmembrane region" description="Helical" evidence="2">
    <location>
        <begin position="34"/>
        <end position="61"/>
    </location>
</feature>
<protein>
    <recommendedName>
        <fullName evidence="5">DUF1003 domain-containing protein</fullName>
    </recommendedName>
</protein>
<accession>A0A1G2CJL7</accession>
<dbReference type="STRING" id="1798652.A3A43_01670"/>
<feature type="coiled-coil region" evidence="1">
    <location>
        <begin position="114"/>
        <end position="141"/>
    </location>
</feature>
<dbReference type="PANTHER" id="PTHR41386">
    <property type="entry name" value="INTEGRAL MEMBRANE PROTEIN-RELATED"/>
    <property type="match status" value="1"/>
</dbReference>
<proteinExistence type="predicted"/>
<dbReference type="EMBL" id="MHLC01000007">
    <property type="protein sequence ID" value="OGZ01596.1"/>
    <property type="molecule type" value="Genomic_DNA"/>
</dbReference>
<gene>
    <name evidence="3" type="ORF">A3A43_01670</name>
</gene>
<keyword evidence="2" id="KW-0472">Membrane</keyword>
<dbReference type="AlphaFoldDB" id="A0A1G2CJL7"/>
<evidence type="ECO:0000256" key="2">
    <source>
        <dbReference type="SAM" id="Phobius"/>
    </source>
</evidence>
<evidence type="ECO:0000313" key="3">
    <source>
        <dbReference type="EMBL" id="OGZ01596.1"/>
    </source>
</evidence>
<evidence type="ECO:0000256" key="1">
    <source>
        <dbReference type="SAM" id="Coils"/>
    </source>
</evidence>
<keyword evidence="2" id="KW-1133">Transmembrane helix</keyword>
<dbReference type="Pfam" id="PF06210">
    <property type="entry name" value="DUF1003"/>
    <property type="match status" value="1"/>
</dbReference>